<reference evidence="2 3" key="1">
    <citation type="submission" date="2021-03" db="EMBL/GenBank/DDBJ databases">
        <title>Genomic and phenotypic characterization of Chloracidobacterium isolates provides evidence for multiple species.</title>
        <authorList>
            <person name="Saini M.K."/>
            <person name="Costas A.M.G."/>
            <person name="Tank M."/>
            <person name="Bryant D.A."/>
        </authorList>
    </citation>
    <scope>NUCLEOTIDE SEQUENCE [LARGE SCALE GENOMIC DNA]</scope>
    <source>
        <strain evidence="2 3">BV2-C</strain>
    </source>
</reference>
<dbReference type="EMBL" id="CP072648">
    <property type="protein sequence ID" value="QUW02564.1"/>
    <property type="molecule type" value="Genomic_DNA"/>
</dbReference>
<accession>A0ABX8BA71</accession>
<evidence type="ECO:0000313" key="3">
    <source>
        <dbReference type="Proteomes" id="UP000676506"/>
    </source>
</evidence>
<gene>
    <name evidence="2" type="ORF">J8C06_09460</name>
</gene>
<dbReference type="Proteomes" id="UP000676506">
    <property type="component" value="Chromosome 1"/>
</dbReference>
<dbReference type="Pfam" id="PF11867">
    <property type="entry name" value="T1RH-like_C"/>
    <property type="match status" value="1"/>
</dbReference>
<proteinExistence type="predicted"/>
<evidence type="ECO:0000259" key="1">
    <source>
        <dbReference type="Pfam" id="PF11867"/>
    </source>
</evidence>
<dbReference type="InterPro" id="IPR021810">
    <property type="entry name" value="T1RH-like_C"/>
</dbReference>
<feature type="domain" description="Type I restriction enzyme HindI endonuclease subunit-like C-terminal" evidence="1">
    <location>
        <begin position="8"/>
        <end position="55"/>
    </location>
</feature>
<evidence type="ECO:0000313" key="2">
    <source>
        <dbReference type="EMBL" id="QUW02564.1"/>
    </source>
</evidence>
<name>A0ABX8BA71_9BACT</name>
<protein>
    <submittedName>
        <fullName evidence="2">DUF3387 domain-containing protein</fullName>
    </submittedName>
</protein>
<organism evidence="2 3">
    <name type="scientific">Chloracidobacterium validum</name>
    <dbReference type="NCBI Taxonomy" id="2821543"/>
    <lineage>
        <taxon>Bacteria</taxon>
        <taxon>Pseudomonadati</taxon>
        <taxon>Acidobacteriota</taxon>
        <taxon>Terriglobia</taxon>
        <taxon>Terriglobales</taxon>
        <taxon>Acidobacteriaceae</taxon>
        <taxon>Chloracidobacterium</taxon>
    </lineage>
</organism>
<sequence>MPPLDEQRAIARELIETGRKHMTVKRTLHENARAKLRVLSKHLLRKHGYPPKRRRRCRHTDSWGMTRLGFAPSPQAQGAVPSALCALRIGGLEDSRNGAALTP</sequence>
<keyword evidence="3" id="KW-1185">Reference proteome</keyword>